<comment type="caution">
    <text evidence="2">The sequence shown here is derived from an EMBL/GenBank/DDBJ whole genome shotgun (WGS) entry which is preliminary data.</text>
</comment>
<feature type="chain" id="PRO_5045570091" evidence="1">
    <location>
        <begin position="21"/>
        <end position="142"/>
    </location>
</feature>
<proteinExistence type="predicted"/>
<accession>A0ABU9MFI3</accession>
<dbReference type="Proteomes" id="UP001467669">
    <property type="component" value="Unassembled WGS sequence"/>
</dbReference>
<gene>
    <name evidence="2" type="ORF">AAGW23_18210</name>
</gene>
<evidence type="ECO:0000313" key="2">
    <source>
        <dbReference type="EMBL" id="MEL7560780.1"/>
    </source>
</evidence>
<feature type="signal peptide" evidence="1">
    <location>
        <begin position="1"/>
        <end position="20"/>
    </location>
</feature>
<keyword evidence="3" id="KW-1185">Reference proteome</keyword>
<keyword evidence="1" id="KW-0732">Signal</keyword>
<organism evidence="2 3">
    <name type="scientific">Stutzerimonas chloritidismutans</name>
    <name type="common">Pseudomonas chloritidismutans</name>
    <dbReference type="NCBI Taxonomy" id="203192"/>
    <lineage>
        <taxon>Bacteria</taxon>
        <taxon>Pseudomonadati</taxon>
        <taxon>Pseudomonadota</taxon>
        <taxon>Gammaproteobacteria</taxon>
        <taxon>Pseudomonadales</taxon>
        <taxon>Pseudomonadaceae</taxon>
        <taxon>Stutzerimonas</taxon>
    </lineage>
</organism>
<evidence type="ECO:0000256" key="1">
    <source>
        <dbReference type="SAM" id="SignalP"/>
    </source>
</evidence>
<evidence type="ECO:0000313" key="3">
    <source>
        <dbReference type="Proteomes" id="UP001467669"/>
    </source>
</evidence>
<reference evidence="2 3" key="1">
    <citation type="submission" date="2024-04" db="EMBL/GenBank/DDBJ databases">
        <title>Draft Genome Sequence of Isolates Cultured from Underwater Hawaii Seamounts in the North Pacific Ocean.</title>
        <authorList>
            <person name="Sharma I."/>
            <person name="Darden B."/>
            <person name="Creggett J."/>
            <person name="Taylor S."/>
            <person name="Grant M.P."/>
            <person name="Scott J."/>
            <person name="Attles S."/>
            <person name="Walker S."/>
            <person name="Johnson G."/>
            <person name="St. Cloud C."/>
        </authorList>
    </citation>
    <scope>NUCLEOTIDE SEQUENCE [LARGE SCALE GENOMIC DNA]</scope>
    <source>
        <strain evidence="2 3">03GJ23</strain>
    </source>
</reference>
<sequence>MKISHLALALTVAFSSLLSANTMEEENPLFSCKTKSNKAFELHKQDNAILYKFGKINSPPELELKKPSDEVQIVIGNASGSELTNSISFVNGEYSYTLISSVNKIADVQEPTHGILVKKNSNYLTYISCISASVEGSLLDLK</sequence>
<dbReference type="EMBL" id="JBCFXD010000014">
    <property type="protein sequence ID" value="MEL7560780.1"/>
    <property type="molecule type" value="Genomic_DNA"/>
</dbReference>
<protein>
    <submittedName>
        <fullName evidence="2">Uncharacterized protein</fullName>
    </submittedName>
</protein>
<name>A0ABU9MFI3_STUCH</name>
<dbReference type="RefSeq" id="WP_342407742.1">
    <property type="nucleotide sequence ID" value="NZ_JBCFXD010000014.1"/>
</dbReference>